<name>A0ABS4GWV8_9BACL</name>
<accession>A0ABS4GWV8</accession>
<proteinExistence type="predicted"/>
<dbReference type="InterPro" id="IPR012854">
    <property type="entry name" value="Cu_amine_oxidase-like_N"/>
</dbReference>
<dbReference type="Gene3D" id="3.30.457.10">
    <property type="entry name" value="Copper amine oxidase-like, N-terminal domain"/>
    <property type="match status" value="1"/>
</dbReference>
<keyword evidence="1" id="KW-0732">Signal</keyword>
<sequence>MRIKKYKQLFAGILIGAIISTGGSVFANTTNVTAKVADWVKFKFDGVEKYLAQGYTVLEYKGHMYVPARYVAEELGANVDWNKQTQTVSINKQNSETTNPVDEEKTPVVTVPSTPVEQKPCNCDIKSDYEKLPLSKINEGIIVDVYDVVLKNDRTTFYVKVKNITDLPMQLDQESVTFTTDGETYKHTQLDETILFRKDTAWYNDIQEDERKEGFIMIPGLPEEVKEGTLNLTVVQNDRTQKEIPFQFKVKWD</sequence>
<evidence type="ECO:0000256" key="1">
    <source>
        <dbReference type="SAM" id="SignalP"/>
    </source>
</evidence>
<evidence type="ECO:0000313" key="3">
    <source>
        <dbReference type="EMBL" id="MBP1934759.1"/>
    </source>
</evidence>
<dbReference type="Pfam" id="PF07833">
    <property type="entry name" value="Cu_amine_oxidN1"/>
    <property type="match status" value="1"/>
</dbReference>
<feature type="domain" description="Copper amine oxidase-like N-terminal" evidence="2">
    <location>
        <begin position="59"/>
        <end position="105"/>
    </location>
</feature>
<dbReference type="SUPFAM" id="SSF55383">
    <property type="entry name" value="Copper amine oxidase, domain N"/>
    <property type="match status" value="1"/>
</dbReference>
<reference evidence="3 4" key="1">
    <citation type="submission" date="2021-03" db="EMBL/GenBank/DDBJ databases">
        <title>Genomic Encyclopedia of Type Strains, Phase IV (KMG-IV): sequencing the most valuable type-strain genomes for metagenomic binning, comparative biology and taxonomic classification.</title>
        <authorList>
            <person name="Goeker M."/>
        </authorList>
    </citation>
    <scope>NUCLEOTIDE SEQUENCE [LARGE SCALE GENOMIC DNA]</scope>
    <source>
        <strain evidence="3 4">DSM 24738</strain>
    </source>
</reference>
<feature type="chain" id="PRO_5045836686" description="Copper amine oxidase-like N-terminal domain-containing protein" evidence="1">
    <location>
        <begin position="28"/>
        <end position="253"/>
    </location>
</feature>
<evidence type="ECO:0000313" key="4">
    <source>
        <dbReference type="Proteomes" id="UP001519343"/>
    </source>
</evidence>
<comment type="caution">
    <text evidence="3">The sequence shown here is derived from an EMBL/GenBank/DDBJ whole genome shotgun (WGS) entry which is preliminary data.</text>
</comment>
<gene>
    <name evidence="3" type="ORF">J2Z37_004779</name>
</gene>
<protein>
    <recommendedName>
        <fullName evidence="2">Copper amine oxidase-like N-terminal domain-containing protein</fullName>
    </recommendedName>
</protein>
<feature type="signal peptide" evidence="1">
    <location>
        <begin position="1"/>
        <end position="27"/>
    </location>
</feature>
<dbReference type="Proteomes" id="UP001519343">
    <property type="component" value="Unassembled WGS sequence"/>
</dbReference>
<dbReference type="EMBL" id="JAGGKT010000027">
    <property type="protein sequence ID" value="MBP1934759.1"/>
    <property type="molecule type" value="Genomic_DNA"/>
</dbReference>
<dbReference type="RefSeq" id="WP_209812743.1">
    <property type="nucleotide sequence ID" value="NZ_JAGGKT010000027.1"/>
</dbReference>
<evidence type="ECO:0000259" key="2">
    <source>
        <dbReference type="Pfam" id="PF07833"/>
    </source>
</evidence>
<keyword evidence="4" id="KW-1185">Reference proteome</keyword>
<dbReference type="InterPro" id="IPR036582">
    <property type="entry name" value="Mao_N_sf"/>
</dbReference>
<organism evidence="3 4">
    <name type="scientific">Ammoniphilus resinae</name>
    <dbReference type="NCBI Taxonomy" id="861532"/>
    <lineage>
        <taxon>Bacteria</taxon>
        <taxon>Bacillati</taxon>
        <taxon>Bacillota</taxon>
        <taxon>Bacilli</taxon>
        <taxon>Bacillales</taxon>
        <taxon>Paenibacillaceae</taxon>
        <taxon>Aneurinibacillus group</taxon>
        <taxon>Ammoniphilus</taxon>
    </lineage>
</organism>